<evidence type="ECO:0000259" key="12">
    <source>
        <dbReference type="PROSITE" id="PS50109"/>
    </source>
</evidence>
<keyword evidence="6 11" id="KW-0812">Transmembrane</keyword>
<reference evidence="13 14" key="1">
    <citation type="submission" date="2018-11" db="EMBL/GenBank/DDBJ databases">
        <title>Genome sequencing and assembly of Clostridium tagluense strain A121.</title>
        <authorList>
            <person name="Murakami T."/>
            <person name="Segawa T."/>
            <person name="Shcherbakova V.A."/>
            <person name="Mori H."/>
            <person name="Yoshimura Y."/>
        </authorList>
    </citation>
    <scope>NUCLEOTIDE SEQUENCE [LARGE SCALE GENOMIC DNA]</scope>
    <source>
        <strain evidence="13 14">A121</strain>
    </source>
</reference>
<accession>A0A401ULF7</accession>
<evidence type="ECO:0000256" key="10">
    <source>
        <dbReference type="ARBA" id="ARBA00023136"/>
    </source>
</evidence>
<keyword evidence="4" id="KW-0597">Phosphoprotein</keyword>
<feature type="transmembrane region" description="Helical" evidence="11">
    <location>
        <begin position="12"/>
        <end position="35"/>
    </location>
</feature>
<keyword evidence="8 11" id="KW-1133">Transmembrane helix</keyword>
<dbReference type="EMBL" id="BHYK01000009">
    <property type="protein sequence ID" value="GCD10361.1"/>
    <property type="molecule type" value="Genomic_DNA"/>
</dbReference>
<dbReference type="EC" id="2.7.13.3" evidence="3"/>
<keyword evidence="7 13" id="KW-0418">Kinase</keyword>
<comment type="caution">
    <text evidence="13">The sequence shown here is derived from an EMBL/GenBank/DDBJ whole genome shotgun (WGS) entry which is preliminary data.</text>
</comment>
<dbReference type="AlphaFoldDB" id="A0A401ULF7"/>
<dbReference type="SUPFAM" id="SSF55874">
    <property type="entry name" value="ATPase domain of HSP90 chaperone/DNA topoisomerase II/histidine kinase"/>
    <property type="match status" value="1"/>
</dbReference>
<dbReference type="OrthoDB" id="84942at2"/>
<gene>
    <name evidence="13" type="ORF">Ctaglu_19840</name>
</gene>
<keyword evidence="9" id="KW-0902">Two-component regulatory system</keyword>
<evidence type="ECO:0000313" key="14">
    <source>
        <dbReference type="Proteomes" id="UP000287872"/>
    </source>
</evidence>
<evidence type="ECO:0000256" key="7">
    <source>
        <dbReference type="ARBA" id="ARBA00022777"/>
    </source>
</evidence>
<evidence type="ECO:0000256" key="3">
    <source>
        <dbReference type="ARBA" id="ARBA00012438"/>
    </source>
</evidence>
<comment type="subcellular location">
    <subcellularLocation>
        <location evidence="2">Membrane</location>
        <topology evidence="2">Multi-pass membrane protein</topology>
    </subcellularLocation>
</comment>
<protein>
    <recommendedName>
        <fullName evidence="3">histidine kinase</fullName>
        <ecNumber evidence="3">2.7.13.3</ecNumber>
    </recommendedName>
</protein>
<dbReference type="Proteomes" id="UP000287872">
    <property type="component" value="Unassembled WGS sequence"/>
</dbReference>
<dbReference type="InterPro" id="IPR008358">
    <property type="entry name" value="Sig_transdc_His_kin/Pase_MprB"/>
</dbReference>
<evidence type="ECO:0000256" key="8">
    <source>
        <dbReference type="ARBA" id="ARBA00022989"/>
    </source>
</evidence>
<dbReference type="Gene3D" id="6.10.340.10">
    <property type="match status" value="1"/>
</dbReference>
<evidence type="ECO:0000256" key="9">
    <source>
        <dbReference type="ARBA" id="ARBA00023012"/>
    </source>
</evidence>
<dbReference type="SMART" id="SM00387">
    <property type="entry name" value="HATPase_c"/>
    <property type="match status" value="1"/>
</dbReference>
<dbReference type="InterPro" id="IPR036097">
    <property type="entry name" value="HisK_dim/P_sf"/>
</dbReference>
<dbReference type="InterPro" id="IPR003661">
    <property type="entry name" value="HisK_dim/P_dom"/>
</dbReference>
<keyword evidence="10 11" id="KW-0472">Membrane</keyword>
<dbReference type="SMART" id="SM00388">
    <property type="entry name" value="HisKA"/>
    <property type="match status" value="1"/>
</dbReference>
<dbReference type="GO" id="GO:0005886">
    <property type="term" value="C:plasma membrane"/>
    <property type="evidence" value="ECO:0007669"/>
    <property type="project" value="TreeGrafter"/>
</dbReference>
<dbReference type="PANTHER" id="PTHR45528">
    <property type="entry name" value="SENSOR HISTIDINE KINASE CPXA"/>
    <property type="match status" value="1"/>
</dbReference>
<organism evidence="13 14">
    <name type="scientific">Clostridium tagluense</name>
    <dbReference type="NCBI Taxonomy" id="360422"/>
    <lineage>
        <taxon>Bacteria</taxon>
        <taxon>Bacillati</taxon>
        <taxon>Bacillota</taxon>
        <taxon>Clostridia</taxon>
        <taxon>Eubacteriales</taxon>
        <taxon>Clostridiaceae</taxon>
        <taxon>Clostridium</taxon>
    </lineage>
</organism>
<dbReference type="Gene3D" id="3.30.565.10">
    <property type="entry name" value="Histidine kinase-like ATPase, C-terminal domain"/>
    <property type="match status" value="1"/>
</dbReference>
<feature type="domain" description="Histidine kinase" evidence="12">
    <location>
        <begin position="242"/>
        <end position="457"/>
    </location>
</feature>
<evidence type="ECO:0000256" key="4">
    <source>
        <dbReference type="ARBA" id="ARBA00022553"/>
    </source>
</evidence>
<proteinExistence type="predicted"/>
<dbReference type="Pfam" id="PF00512">
    <property type="entry name" value="HisKA"/>
    <property type="match status" value="1"/>
</dbReference>
<dbReference type="PANTHER" id="PTHR45528:SF8">
    <property type="entry name" value="HISTIDINE KINASE"/>
    <property type="match status" value="1"/>
</dbReference>
<dbReference type="GO" id="GO:0000155">
    <property type="term" value="F:phosphorelay sensor kinase activity"/>
    <property type="evidence" value="ECO:0007669"/>
    <property type="project" value="InterPro"/>
</dbReference>
<dbReference type="Gene3D" id="1.10.287.130">
    <property type="match status" value="1"/>
</dbReference>
<comment type="catalytic activity">
    <reaction evidence="1">
        <text>ATP + protein L-histidine = ADP + protein N-phospho-L-histidine.</text>
        <dbReference type="EC" id="2.7.13.3"/>
    </reaction>
</comment>
<dbReference type="CDD" id="cd00082">
    <property type="entry name" value="HisKA"/>
    <property type="match status" value="1"/>
</dbReference>
<dbReference type="InterPro" id="IPR050398">
    <property type="entry name" value="HssS/ArlS-like"/>
</dbReference>
<sequence>MEIKKKAFTLKIVFFKYLLTLGVAFILFVGLYVVIIDLCTRNGVILIPSYSEDLARRAKPLLAKTPKITENMIPYGCKFAVFDKKYKVVKTNLEGQTLLSATEYAKGTYPKSGSKKSYYFIERQDGFCVLQYYVQMSYRSDFLNQHFLSPETIMIVTFIILYFSIVLIITTIYAKNLNKHLRPLLQATEKIKKQDLNFDIKYSGIKEFNDVLLSISEMKTELNKSLKQQWNLEQAKKEQISALAHDLKTPLTIISGNAELLFDSRLNKEQQEYTDYILKNTGQIQKYIKTLIEISNSEKALFLQPEKIDSENFINIIHNQLEALANTKELKIEFTKTDLPRSIMVDKSLLYRAIMNVISNAVDYSPNSGKIYFEVKSLDNEIHFITTDSGKGLSREDIKSATKQFYMGDSSRTSKIHFGIGLYITQSFVNLHGGSLHIGNSSVTGGAEITIAIPIFK</sequence>
<evidence type="ECO:0000256" key="5">
    <source>
        <dbReference type="ARBA" id="ARBA00022679"/>
    </source>
</evidence>
<keyword evidence="14" id="KW-1185">Reference proteome</keyword>
<dbReference type="Pfam" id="PF02518">
    <property type="entry name" value="HATPase_c"/>
    <property type="match status" value="1"/>
</dbReference>
<dbReference type="SUPFAM" id="SSF47384">
    <property type="entry name" value="Homodimeric domain of signal transducing histidine kinase"/>
    <property type="match status" value="1"/>
</dbReference>
<evidence type="ECO:0000313" key="13">
    <source>
        <dbReference type="EMBL" id="GCD10361.1"/>
    </source>
</evidence>
<dbReference type="RefSeq" id="WP_125000844.1">
    <property type="nucleotide sequence ID" value="NZ_BHYK01000009.1"/>
</dbReference>
<evidence type="ECO:0000256" key="2">
    <source>
        <dbReference type="ARBA" id="ARBA00004141"/>
    </source>
</evidence>
<feature type="transmembrane region" description="Helical" evidence="11">
    <location>
        <begin position="153"/>
        <end position="174"/>
    </location>
</feature>
<dbReference type="InterPro" id="IPR036890">
    <property type="entry name" value="HATPase_C_sf"/>
</dbReference>
<dbReference type="InterPro" id="IPR005467">
    <property type="entry name" value="His_kinase_dom"/>
</dbReference>
<evidence type="ECO:0000256" key="6">
    <source>
        <dbReference type="ARBA" id="ARBA00022692"/>
    </source>
</evidence>
<dbReference type="PRINTS" id="PR01780">
    <property type="entry name" value="LANTIREGPROT"/>
</dbReference>
<dbReference type="PROSITE" id="PS50109">
    <property type="entry name" value="HIS_KIN"/>
    <property type="match status" value="1"/>
</dbReference>
<name>A0A401ULF7_9CLOT</name>
<dbReference type="InterPro" id="IPR003594">
    <property type="entry name" value="HATPase_dom"/>
</dbReference>
<evidence type="ECO:0000256" key="11">
    <source>
        <dbReference type="SAM" id="Phobius"/>
    </source>
</evidence>
<evidence type="ECO:0000256" key="1">
    <source>
        <dbReference type="ARBA" id="ARBA00000085"/>
    </source>
</evidence>
<keyword evidence="5" id="KW-0808">Transferase</keyword>